<dbReference type="AlphaFoldDB" id="A0A563U0N7"/>
<dbReference type="InterPro" id="IPR029044">
    <property type="entry name" value="Nucleotide-diphossugar_trans"/>
</dbReference>
<sequence length="331" mass="39012">MPRCRVYLFTYKRNNLLPRALKSLLDQTFTDWICEVHNDHPEDTFPERYIAQLNDSRLIIKNHLQNLGGIKSFNLAFKNCAEEFASILEDDNWWEPTFLEEMLSILVENPVAKIAWSNMRIWREDDGDRWTDSGETTWRLSANKLFSWPQPNQVLAALHSNGAMVYRTINCQKYAVPDNALLNAVELIRERSFEHPLLFHAKPLANFSITKTTNRTNIPYHWIAVQCLMLASFVKSDKLPGRAFKIALSNHRDKKPSPVTVFFLANLLILKSSSFYKYFNINDWFQITKWLIKHASHIPDMKRYLHSQMPTYKFLLKHTRERFLEIQQPHN</sequence>
<reference evidence="2 3" key="1">
    <citation type="submission" date="2019-07" db="EMBL/GenBank/DDBJ databases">
        <authorList>
            <person name="Kim J."/>
        </authorList>
    </citation>
    <scope>NUCLEOTIDE SEQUENCE [LARGE SCALE GENOMIC DNA]</scope>
    <source>
        <strain evidence="3">dk17</strain>
    </source>
</reference>
<evidence type="ECO:0000259" key="1">
    <source>
        <dbReference type="Pfam" id="PF00535"/>
    </source>
</evidence>
<comment type="caution">
    <text evidence="2">The sequence shown here is derived from an EMBL/GenBank/DDBJ whole genome shotgun (WGS) entry which is preliminary data.</text>
</comment>
<dbReference type="RefSeq" id="WP_146383165.1">
    <property type="nucleotide sequence ID" value="NZ_VOEJ01000009.1"/>
</dbReference>
<name>A0A563U0N7_9SPHI</name>
<dbReference type="GO" id="GO:0016740">
    <property type="term" value="F:transferase activity"/>
    <property type="evidence" value="ECO:0007669"/>
    <property type="project" value="UniProtKB-KW"/>
</dbReference>
<protein>
    <submittedName>
        <fullName evidence="2">Glycosyltransferase</fullName>
    </submittedName>
</protein>
<dbReference type="Pfam" id="PF00535">
    <property type="entry name" value="Glycos_transf_2"/>
    <property type="match status" value="1"/>
</dbReference>
<dbReference type="OrthoDB" id="194105at2"/>
<dbReference type="CDD" id="cd00761">
    <property type="entry name" value="Glyco_tranf_GTA_type"/>
    <property type="match status" value="1"/>
</dbReference>
<proteinExistence type="predicted"/>
<dbReference type="SUPFAM" id="SSF53448">
    <property type="entry name" value="Nucleotide-diphospho-sugar transferases"/>
    <property type="match status" value="1"/>
</dbReference>
<dbReference type="PANTHER" id="PTHR43685">
    <property type="entry name" value="GLYCOSYLTRANSFERASE"/>
    <property type="match status" value="1"/>
</dbReference>
<accession>A0A563U0N7</accession>
<organism evidence="2 3">
    <name type="scientific">Mucilaginibacter pallidiroseus</name>
    <dbReference type="NCBI Taxonomy" id="2599295"/>
    <lineage>
        <taxon>Bacteria</taxon>
        <taxon>Pseudomonadati</taxon>
        <taxon>Bacteroidota</taxon>
        <taxon>Sphingobacteriia</taxon>
        <taxon>Sphingobacteriales</taxon>
        <taxon>Sphingobacteriaceae</taxon>
        <taxon>Mucilaginibacter</taxon>
    </lineage>
</organism>
<dbReference type="Gene3D" id="3.90.550.10">
    <property type="entry name" value="Spore Coat Polysaccharide Biosynthesis Protein SpsA, Chain A"/>
    <property type="match status" value="1"/>
</dbReference>
<keyword evidence="3" id="KW-1185">Reference proteome</keyword>
<dbReference type="InterPro" id="IPR001173">
    <property type="entry name" value="Glyco_trans_2-like"/>
</dbReference>
<gene>
    <name evidence="2" type="ORF">FPZ43_17125</name>
</gene>
<keyword evidence="2" id="KW-0808">Transferase</keyword>
<feature type="domain" description="Glycosyltransferase 2-like" evidence="1">
    <location>
        <begin position="9"/>
        <end position="133"/>
    </location>
</feature>
<evidence type="ECO:0000313" key="3">
    <source>
        <dbReference type="Proteomes" id="UP000320042"/>
    </source>
</evidence>
<dbReference type="Proteomes" id="UP000320042">
    <property type="component" value="Unassembled WGS sequence"/>
</dbReference>
<dbReference type="EMBL" id="VOEJ01000009">
    <property type="protein sequence ID" value="TWR25194.1"/>
    <property type="molecule type" value="Genomic_DNA"/>
</dbReference>
<dbReference type="InterPro" id="IPR050834">
    <property type="entry name" value="Glycosyltransf_2"/>
</dbReference>
<dbReference type="PANTHER" id="PTHR43685:SF2">
    <property type="entry name" value="GLYCOSYLTRANSFERASE 2-LIKE DOMAIN-CONTAINING PROTEIN"/>
    <property type="match status" value="1"/>
</dbReference>
<evidence type="ECO:0000313" key="2">
    <source>
        <dbReference type="EMBL" id="TWR25194.1"/>
    </source>
</evidence>